<dbReference type="RefSeq" id="XP_002625320.1">
    <property type="nucleotide sequence ID" value="XM_002625274.2"/>
</dbReference>
<feature type="compositionally biased region" description="Basic and acidic residues" evidence="1">
    <location>
        <begin position="559"/>
        <end position="572"/>
    </location>
</feature>
<protein>
    <submittedName>
        <fullName evidence="2">Uncharacterized protein</fullName>
    </submittedName>
</protein>
<evidence type="ECO:0000313" key="2">
    <source>
        <dbReference type="EMBL" id="OAT08216.1"/>
    </source>
</evidence>
<evidence type="ECO:0000256" key="1">
    <source>
        <dbReference type="SAM" id="MobiDB-lite"/>
    </source>
</evidence>
<feature type="region of interest" description="Disordered" evidence="1">
    <location>
        <begin position="353"/>
        <end position="378"/>
    </location>
</feature>
<dbReference type="Proteomes" id="UP000002038">
    <property type="component" value="Unassembled WGS sequence"/>
</dbReference>
<organism evidence="2 3">
    <name type="scientific">Blastomyces gilchristii (strain SLH14081)</name>
    <name type="common">Blastomyces dermatitidis</name>
    <dbReference type="NCBI Taxonomy" id="559298"/>
    <lineage>
        <taxon>Eukaryota</taxon>
        <taxon>Fungi</taxon>
        <taxon>Dikarya</taxon>
        <taxon>Ascomycota</taxon>
        <taxon>Pezizomycotina</taxon>
        <taxon>Eurotiomycetes</taxon>
        <taxon>Eurotiomycetidae</taxon>
        <taxon>Onygenales</taxon>
        <taxon>Ajellomycetaceae</taxon>
        <taxon>Blastomyces</taxon>
    </lineage>
</organism>
<feature type="region of interest" description="Disordered" evidence="1">
    <location>
        <begin position="516"/>
        <end position="536"/>
    </location>
</feature>
<feature type="region of interest" description="Disordered" evidence="1">
    <location>
        <begin position="292"/>
        <end position="311"/>
    </location>
</feature>
<dbReference type="KEGG" id="bgh:BDBG_04189"/>
<dbReference type="GeneID" id="8504876"/>
<accession>A0A179UJG4</accession>
<proteinExistence type="predicted"/>
<dbReference type="EMBL" id="GG657454">
    <property type="protein sequence ID" value="OAT08216.1"/>
    <property type="molecule type" value="Genomic_DNA"/>
</dbReference>
<feature type="region of interest" description="Disordered" evidence="1">
    <location>
        <begin position="553"/>
        <end position="572"/>
    </location>
</feature>
<gene>
    <name evidence="2" type="ORF">BDBG_04189</name>
</gene>
<name>A0A179UJG4_BLAGS</name>
<reference evidence="3" key="1">
    <citation type="journal article" date="2015" name="PLoS Genet.">
        <title>The dynamic genome and transcriptome of the human fungal pathogen Blastomyces and close relative Emmonsia.</title>
        <authorList>
            <person name="Munoz J.F."/>
            <person name="Gauthier G.M."/>
            <person name="Desjardins C.A."/>
            <person name="Gallo J.E."/>
            <person name="Holder J."/>
            <person name="Sullivan T.D."/>
            <person name="Marty A.J."/>
            <person name="Carmen J.C."/>
            <person name="Chen Z."/>
            <person name="Ding L."/>
            <person name="Gujja S."/>
            <person name="Magrini V."/>
            <person name="Misas E."/>
            <person name="Mitreva M."/>
            <person name="Priest M."/>
            <person name="Saif S."/>
            <person name="Whiston E.A."/>
            <person name="Young S."/>
            <person name="Zeng Q."/>
            <person name="Goldman W.E."/>
            <person name="Mardis E.R."/>
            <person name="Taylor J.W."/>
            <person name="McEwen J.G."/>
            <person name="Clay O.K."/>
            <person name="Klein B.S."/>
            <person name="Cuomo C.A."/>
        </authorList>
    </citation>
    <scope>NUCLEOTIDE SEQUENCE [LARGE SCALE GENOMIC DNA]</scope>
    <source>
        <strain evidence="3">SLH14081</strain>
    </source>
</reference>
<dbReference type="VEuPathDB" id="FungiDB:BDBG_04189"/>
<dbReference type="AlphaFoldDB" id="A0A179UJG4"/>
<evidence type="ECO:0000313" key="3">
    <source>
        <dbReference type="Proteomes" id="UP000002038"/>
    </source>
</evidence>
<sequence>MEGPQTLTVASTWKFDNDAAGHIRRLFKATSAAGVGFCKYEPVNNVFVVDNCDVMGSASELSILVAKYIDAEKDNDRIEIPKVSRLGPLNAPYEIPYEDDIIEEAEGALINFSRGSESTKIPITTKYWKSNLGTTGGFEKLRYAIDEVSRLSGADIVLEEANDRIRVFSYLDSSIVDDAMSRLSNLHPCLSLSITPQVSPILNVPPETGYHVKLSPYADLHRNAVRRILVDPERKDIGQLSKMFVTVIVGRDSESHDNQVPINLRKPPRPTEPKKGRSKLWADFKFQGLGDASNAPRFGDSVPEEADPVQQSQLRALPTAPPGGALVGKHRFLTPEKASFVDNWATEVEAGAVGPNVSEPNGTPPPNPHTEPAQSVLPPGIKRRKAVIIDTGEGICAPIEDSKPLPSAEASTAGHVRSATNEDGAAQPDPRLPVNFIPVAYGQPDCFSAENSCLRKTSCLEPTEQGEPTRLVDLEDTSPVASAVIPPISYMPVPLALTEAARLGSTIGEWHSEHAKENKTCRSNGPTNEPLVGNAPRIREPEPRVFHRIMGQKAGKNARTGEDRKDKAENRENFADVPSAPSILSRTSTSCSSSFSRKSIQLSGWKKAQQAKEDEKRGVALNEFLRHVSLILNGVRCFPGTVSFEIQLGLVLASRSLIEQSKEVPLDLKAWNSLFQPKNNLPKPSTIFTNMLTTSGADVDYILDLPDSQDGSTCQMFSEEVVSRRVWYEFHCTTKNDETLVVTVDESGTAAVNRPESVLGAVNVHCAAQTWDMRGVVKGAVEYIRGDEEIDQAIQNLIGKMYIEPGLSEIVIFTRIPEGGQLNITKVLMKRSTRHRFHRHKTGPLQVSTARKSGIHDRIHSLLNDQGSGSAGSANGNTTPFGNEETFLQITEVQNLFLGYSGDDMMAVRARAKSADKMVDDHRLWYEISVMNPTIEEILHSNKYLEFGDTVTSWSVFKPPPAKNGKRSTNAITAAKTSETSIANSKLPEQPTSEISSKDVSEMFHAANKIVQKIDDVGRDNYGPEAQAGLKVDQTITVPSVATAEVPTSFW</sequence>
<dbReference type="OrthoDB" id="10265971at2759"/>
<feature type="region of interest" description="Disordered" evidence="1">
    <location>
        <begin position="398"/>
        <end position="430"/>
    </location>
</feature>
<keyword evidence="3" id="KW-1185">Reference proteome</keyword>
<dbReference type="STRING" id="559298.A0A179UJG4"/>
<feature type="region of interest" description="Disordered" evidence="1">
    <location>
        <begin position="257"/>
        <end position="276"/>
    </location>
</feature>